<evidence type="ECO:0000313" key="1">
    <source>
        <dbReference type="EMBL" id="JAH01287.1"/>
    </source>
</evidence>
<reference evidence="1" key="1">
    <citation type="submission" date="2014-11" db="EMBL/GenBank/DDBJ databases">
        <authorList>
            <person name="Amaro Gonzalez C."/>
        </authorList>
    </citation>
    <scope>NUCLEOTIDE SEQUENCE</scope>
</reference>
<organism evidence="1">
    <name type="scientific">Anguilla anguilla</name>
    <name type="common">European freshwater eel</name>
    <name type="synonym">Muraena anguilla</name>
    <dbReference type="NCBI Taxonomy" id="7936"/>
    <lineage>
        <taxon>Eukaryota</taxon>
        <taxon>Metazoa</taxon>
        <taxon>Chordata</taxon>
        <taxon>Craniata</taxon>
        <taxon>Vertebrata</taxon>
        <taxon>Euteleostomi</taxon>
        <taxon>Actinopterygii</taxon>
        <taxon>Neopterygii</taxon>
        <taxon>Teleostei</taxon>
        <taxon>Anguilliformes</taxon>
        <taxon>Anguillidae</taxon>
        <taxon>Anguilla</taxon>
    </lineage>
</organism>
<reference evidence="1" key="2">
    <citation type="journal article" date="2015" name="Fish Shellfish Immunol.">
        <title>Early steps in the European eel (Anguilla anguilla)-Vibrio vulnificus interaction in the gills: Role of the RtxA13 toxin.</title>
        <authorList>
            <person name="Callol A."/>
            <person name="Pajuelo D."/>
            <person name="Ebbesson L."/>
            <person name="Teles M."/>
            <person name="MacKenzie S."/>
            <person name="Amaro C."/>
        </authorList>
    </citation>
    <scope>NUCLEOTIDE SEQUENCE</scope>
</reference>
<sequence>MPQQGAGLGPTREFLNNHWKLQHGLLHQQTAMSHDLCVLCGLPSQTHDFILP</sequence>
<protein>
    <submittedName>
        <fullName evidence="1">Uncharacterized protein</fullName>
    </submittedName>
</protein>
<proteinExistence type="predicted"/>
<accession>A0A0E9PAK8</accession>
<name>A0A0E9PAK8_ANGAN</name>
<dbReference type="EMBL" id="GBXM01107290">
    <property type="protein sequence ID" value="JAH01287.1"/>
    <property type="molecule type" value="Transcribed_RNA"/>
</dbReference>
<dbReference type="AlphaFoldDB" id="A0A0E9PAK8"/>